<accession>A0A0R3TA54</accession>
<dbReference type="Gene3D" id="3.30.160.60">
    <property type="entry name" value="Classic Zinc Finger"/>
    <property type="match status" value="1"/>
</dbReference>
<dbReference type="AlphaFoldDB" id="A0A0R3TA54"/>
<reference evidence="3 4" key="2">
    <citation type="submission" date="2018-11" db="EMBL/GenBank/DDBJ databases">
        <authorList>
            <consortium name="Pathogen Informatics"/>
        </authorList>
    </citation>
    <scope>NUCLEOTIDE SEQUENCE [LARGE SCALE GENOMIC DNA]</scope>
</reference>
<organism evidence="5">
    <name type="scientific">Rodentolepis nana</name>
    <name type="common">Dwarf tapeworm</name>
    <name type="synonym">Hymenolepis nana</name>
    <dbReference type="NCBI Taxonomy" id="102285"/>
    <lineage>
        <taxon>Eukaryota</taxon>
        <taxon>Metazoa</taxon>
        <taxon>Spiralia</taxon>
        <taxon>Lophotrochozoa</taxon>
        <taxon>Platyhelminthes</taxon>
        <taxon>Cestoda</taxon>
        <taxon>Eucestoda</taxon>
        <taxon>Cyclophyllidea</taxon>
        <taxon>Hymenolepididae</taxon>
        <taxon>Rodentolepis</taxon>
    </lineage>
</organism>
<keyword evidence="1" id="KW-0862">Zinc</keyword>
<dbReference type="Proteomes" id="UP000278807">
    <property type="component" value="Unassembled WGS sequence"/>
</dbReference>
<dbReference type="PROSITE" id="PS50157">
    <property type="entry name" value="ZINC_FINGER_C2H2_2"/>
    <property type="match status" value="1"/>
</dbReference>
<evidence type="ECO:0000313" key="5">
    <source>
        <dbReference type="WBParaSite" id="HNAJ_0000394301-mRNA-1"/>
    </source>
</evidence>
<evidence type="ECO:0000313" key="3">
    <source>
        <dbReference type="EMBL" id="VDN99800.1"/>
    </source>
</evidence>
<gene>
    <name evidence="3" type="ORF">HNAJ_LOCUS3941</name>
</gene>
<dbReference type="SMART" id="SM00355">
    <property type="entry name" value="ZnF_C2H2"/>
    <property type="match status" value="2"/>
</dbReference>
<dbReference type="WBParaSite" id="HNAJ_0000394301-mRNA-1">
    <property type="protein sequence ID" value="HNAJ_0000394301-mRNA-1"/>
    <property type="gene ID" value="HNAJ_0000394301"/>
</dbReference>
<keyword evidence="1" id="KW-0479">Metal-binding</keyword>
<keyword evidence="1" id="KW-0863">Zinc-finger</keyword>
<evidence type="ECO:0000259" key="2">
    <source>
        <dbReference type="PROSITE" id="PS50157"/>
    </source>
</evidence>
<feature type="domain" description="C2H2-type" evidence="2">
    <location>
        <begin position="225"/>
        <end position="253"/>
    </location>
</feature>
<dbReference type="InterPro" id="IPR013087">
    <property type="entry name" value="Znf_C2H2_type"/>
</dbReference>
<sequence length="256" mass="28433">MDSIDANIMEISSQIIQLENLEMENGVLTPEQYLELLCLYLRLDRIMDAKFMWKRVPASMKTPESLLHRVWVLTVFILKKQNSKFLSACQELLKSSTIPPSISSHISVVYQRVLSSTVDSIRSSYSSISLEKLSTLLSLAPNEAVIVMRGWILSSDGLYLTEPTNTEALPNRAGLGQASVPGSLRLECPLCSFHTTDAIGLRHHAWREHLPDDSATPITFQSRIILCCECGAATTDASSLQDHYSIVHGIDDPDVS</sequence>
<protein>
    <submittedName>
        <fullName evidence="5">C2H2-type domain-containing protein</fullName>
    </submittedName>
</protein>
<evidence type="ECO:0000313" key="4">
    <source>
        <dbReference type="Proteomes" id="UP000278807"/>
    </source>
</evidence>
<dbReference type="STRING" id="102285.A0A0R3TA54"/>
<dbReference type="EMBL" id="UZAE01002500">
    <property type="protein sequence ID" value="VDN99800.1"/>
    <property type="molecule type" value="Genomic_DNA"/>
</dbReference>
<dbReference type="InterPro" id="IPR033464">
    <property type="entry name" value="CSN8_PSD8_EIF3K"/>
</dbReference>
<dbReference type="OrthoDB" id="5351233at2759"/>
<keyword evidence="4" id="KW-1185">Reference proteome</keyword>
<name>A0A0R3TA54_RODNA</name>
<dbReference type="GO" id="GO:0008270">
    <property type="term" value="F:zinc ion binding"/>
    <property type="evidence" value="ECO:0007669"/>
    <property type="project" value="UniProtKB-KW"/>
</dbReference>
<dbReference type="Pfam" id="PF10075">
    <property type="entry name" value="CSN8_PSD8_EIF3K"/>
    <property type="match status" value="1"/>
</dbReference>
<reference evidence="5" key="1">
    <citation type="submission" date="2017-02" db="UniProtKB">
        <authorList>
            <consortium name="WormBaseParasite"/>
        </authorList>
    </citation>
    <scope>IDENTIFICATION</scope>
</reference>
<proteinExistence type="predicted"/>
<evidence type="ECO:0000256" key="1">
    <source>
        <dbReference type="PROSITE-ProRule" id="PRU00042"/>
    </source>
</evidence>